<protein>
    <submittedName>
        <fullName evidence="1">Uncharacterized protein</fullName>
    </submittedName>
</protein>
<dbReference type="STRING" id="314344.AL013_07545"/>
<dbReference type="AlphaFoldDB" id="Q0F1Q6"/>
<organism evidence="1 2">
    <name type="scientific">Mariprofundus ferrooxydans PV-1</name>
    <dbReference type="NCBI Taxonomy" id="314345"/>
    <lineage>
        <taxon>Bacteria</taxon>
        <taxon>Pseudomonadati</taxon>
        <taxon>Pseudomonadota</taxon>
        <taxon>Candidatius Mariprofundia</taxon>
        <taxon>Mariprofundales</taxon>
        <taxon>Mariprofundaceae</taxon>
        <taxon>Mariprofundus</taxon>
    </lineage>
</organism>
<reference evidence="1 2" key="1">
    <citation type="submission" date="2006-09" db="EMBL/GenBank/DDBJ databases">
        <authorList>
            <person name="Emerson D."/>
            <person name="Ferriera S."/>
            <person name="Johnson J."/>
            <person name="Kravitz S."/>
            <person name="Halpern A."/>
            <person name="Remington K."/>
            <person name="Beeson K."/>
            <person name="Tran B."/>
            <person name="Rogers Y.-H."/>
            <person name="Friedman R."/>
            <person name="Venter J.C."/>
        </authorList>
    </citation>
    <scope>NUCLEOTIDE SEQUENCE [LARGE SCALE GENOMIC DNA]</scope>
    <source>
        <strain evidence="1 2">PV-1</strain>
    </source>
</reference>
<sequence length="152" mass="17872">MLAIEFHIYSTDDCIEAYGSVRYIECHDTKIKEVENMNPCLEDVLYELFERLPHIDNDQRMDLYTELENSDQNIDTFLRITVRIKKDLQDFQKSLDADKIREALENDEDLIDIELDNTAGELIEAIDKTYEILGESWKDIPVDIFEECISLD</sequence>
<dbReference type="RefSeq" id="WP_009849599.1">
    <property type="nucleotide sequence ID" value="NZ_DS022294.1"/>
</dbReference>
<proteinExistence type="predicted"/>
<dbReference type="InParanoid" id="Q0F1Q6"/>
<dbReference type="Proteomes" id="UP000005297">
    <property type="component" value="Unassembled WGS sequence"/>
</dbReference>
<name>Q0F1Q6_9PROT</name>
<keyword evidence="2" id="KW-1185">Reference proteome</keyword>
<dbReference type="HOGENOM" id="CLU_1720121_0_0_0"/>
<gene>
    <name evidence="1" type="ORF">SPV1_10401</name>
</gene>
<comment type="caution">
    <text evidence="1">The sequence shown here is derived from an EMBL/GenBank/DDBJ whole genome shotgun (WGS) entry which is preliminary data.</text>
</comment>
<evidence type="ECO:0000313" key="2">
    <source>
        <dbReference type="Proteomes" id="UP000005297"/>
    </source>
</evidence>
<accession>Q0F1Q6</accession>
<dbReference type="EMBL" id="AATS01000003">
    <property type="protein sequence ID" value="EAU55135.1"/>
    <property type="molecule type" value="Genomic_DNA"/>
</dbReference>
<evidence type="ECO:0000313" key="1">
    <source>
        <dbReference type="EMBL" id="EAU55135.1"/>
    </source>
</evidence>